<evidence type="ECO:0000313" key="2">
    <source>
        <dbReference type="Proteomes" id="UP001497527"/>
    </source>
</evidence>
<gene>
    <name evidence="1" type="ORF">T190423A01A_30489</name>
</gene>
<keyword evidence="2" id="KW-1185">Reference proteome</keyword>
<organism evidence="1 2">
    <name type="scientific">Tenacibaculum polynesiense</name>
    <dbReference type="NCBI Taxonomy" id="3137857"/>
    <lineage>
        <taxon>Bacteria</taxon>
        <taxon>Pseudomonadati</taxon>
        <taxon>Bacteroidota</taxon>
        <taxon>Flavobacteriia</taxon>
        <taxon>Flavobacteriales</taxon>
        <taxon>Flavobacteriaceae</taxon>
        <taxon>Tenacibaculum</taxon>
    </lineage>
</organism>
<reference evidence="1 2" key="1">
    <citation type="submission" date="2024-05" db="EMBL/GenBank/DDBJ databases">
        <authorList>
            <person name="Duchaud E."/>
        </authorList>
    </citation>
    <scope>NUCLEOTIDE SEQUENCE [LARGE SCALE GENOMIC DNA]</scope>
    <source>
        <strain evidence="1">Ena-SAMPLE-TAB-13-05-2024-13:56:06:370-140308</strain>
    </source>
</reference>
<dbReference type="EMBL" id="CAXJIO010000012">
    <property type="protein sequence ID" value="CAL2103375.1"/>
    <property type="molecule type" value="Genomic_DNA"/>
</dbReference>
<evidence type="ECO:0000313" key="1">
    <source>
        <dbReference type="EMBL" id="CAL2103375.1"/>
    </source>
</evidence>
<name>A0ABP1EYH5_9FLAO</name>
<dbReference type="Proteomes" id="UP001497527">
    <property type="component" value="Unassembled WGS sequence"/>
</dbReference>
<proteinExistence type="predicted"/>
<sequence length="143" mass="16480">MTRNEFKKHIEKTLSELKLYAELHSGKELPNDFEFEWHLAEKTKATGRDNVTELITKKVYLGENKIYPCVDLIVEKVTNKNRILISGRIAGYEPRAFGKGWSNRPGPFIYGIGSGISTDKVHCNSKKFKNMLYEKGLLHYKTE</sequence>
<protein>
    <submittedName>
        <fullName evidence="1">Uncharacterized protein</fullName>
    </submittedName>
</protein>
<dbReference type="RefSeq" id="WP_348717572.1">
    <property type="nucleotide sequence ID" value="NZ_CAXJIO010000012.1"/>
</dbReference>
<comment type="caution">
    <text evidence="1">The sequence shown here is derived from an EMBL/GenBank/DDBJ whole genome shotgun (WGS) entry which is preliminary data.</text>
</comment>
<accession>A0ABP1EYH5</accession>